<reference evidence="7 8" key="1">
    <citation type="submission" date="2016-12" db="EMBL/GenBank/DDBJ databases">
        <title>The genomes of Aspergillus section Nigri reveals drivers in fungal speciation.</title>
        <authorList>
            <consortium name="DOE Joint Genome Institute"/>
            <person name="Vesth T.C."/>
            <person name="Nybo J."/>
            <person name="Theobald S."/>
            <person name="Brandl J."/>
            <person name="Frisvad J.C."/>
            <person name="Nielsen K.F."/>
            <person name="Lyhne E.K."/>
            <person name="Kogle M.E."/>
            <person name="Kuo A."/>
            <person name="Riley R."/>
            <person name="Clum A."/>
            <person name="Nolan M."/>
            <person name="Lipzen A."/>
            <person name="Salamov A."/>
            <person name="Henrissat B."/>
            <person name="Wiebenga A."/>
            <person name="De Vries R.P."/>
            <person name="Grigoriev I.V."/>
            <person name="Mortensen U.H."/>
            <person name="Andersen M.R."/>
            <person name="Baker S.E."/>
        </authorList>
    </citation>
    <scope>NUCLEOTIDE SEQUENCE [LARGE SCALE GENOMIC DNA]</scope>
    <source>
        <strain evidence="7 8">IBT 23096</strain>
    </source>
</reference>
<dbReference type="EMBL" id="MSFO01000007">
    <property type="protein sequence ID" value="PLB45779.1"/>
    <property type="molecule type" value="Genomic_DNA"/>
</dbReference>
<feature type="compositionally biased region" description="Pro residues" evidence="6">
    <location>
        <begin position="284"/>
        <end position="298"/>
    </location>
</feature>
<evidence type="ECO:0000256" key="1">
    <source>
        <dbReference type="ARBA" id="ARBA00003594"/>
    </source>
</evidence>
<feature type="compositionally biased region" description="Polar residues" evidence="6">
    <location>
        <begin position="11"/>
        <end position="23"/>
    </location>
</feature>
<dbReference type="RefSeq" id="XP_024701081.1">
    <property type="nucleotide sequence ID" value="XM_024849852.1"/>
</dbReference>
<dbReference type="Pfam" id="PF12634">
    <property type="entry name" value="Inp1"/>
    <property type="match status" value="1"/>
</dbReference>
<keyword evidence="5" id="KW-0472">Membrane</keyword>
<evidence type="ECO:0000256" key="2">
    <source>
        <dbReference type="ARBA" id="ARBA00004421"/>
    </source>
</evidence>
<dbReference type="GO" id="GO:0045033">
    <property type="term" value="P:peroxisome inheritance"/>
    <property type="evidence" value="ECO:0007669"/>
    <property type="project" value="InterPro"/>
</dbReference>
<name>A0A2I2FYS8_9EURO</name>
<dbReference type="STRING" id="1392250.A0A2I2FYS8"/>
<dbReference type="VEuPathDB" id="FungiDB:P170DRAFT_439502"/>
<feature type="region of interest" description="Disordered" evidence="6">
    <location>
        <begin position="406"/>
        <end position="485"/>
    </location>
</feature>
<feature type="region of interest" description="Disordered" evidence="6">
    <location>
        <begin position="323"/>
        <end position="388"/>
    </location>
</feature>
<dbReference type="InterPro" id="IPR024758">
    <property type="entry name" value="Inp1"/>
</dbReference>
<accession>A0A2I2FYS8</accession>
<protein>
    <recommendedName>
        <fullName evidence="4">Inheritance of peroxisomes protein 1</fullName>
    </recommendedName>
</protein>
<comment type="subcellular location">
    <subcellularLocation>
        <location evidence="2">Peroxisome membrane</location>
        <topology evidence="2">Peripheral membrane protein</topology>
    </subcellularLocation>
</comment>
<organism evidence="7 8">
    <name type="scientific">Aspergillus steynii IBT 23096</name>
    <dbReference type="NCBI Taxonomy" id="1392250"/>
    <lineage>
        <taxon>Eukaryota</taxon>
        <taxon>Fungi</taxon>
        <taxon>Dikarya</taxon>
        <taxon>Ascomycota</taxon>
        <taxon>Pezizomycotina</taxon>
        <taxon>Eurotiomycetes</taxon>
        <taxon>Eurotiomycetidae</taxon>
        <taxon>Eurotiales</taxon>
        <taxon>Aspergillaceae</taxon>
        <taxon>Aspergillus</taxon>
        <taxon>Aspergillus subgen. Circumdati</taxon>
    </lineage>
</organism>
<dbReference type="GeneID" id="36557551"/>
<feature type="region of interest" description="Disordered" evidence="6">
    <location>
        <begin position="231"/>
        <end position="301"/>
    </location>
</feature>
<feature type="compositionally biased region" description="Basic and acidic residues" evidence="6">
    <location>
        <begin position="369"/>
        <end position="386"/>
    </location>
</feature>
<comment type="similarity">
    <text evidence="3">Belongs to the INP1 family.</text>
</comment>
<dbReference type="OrthoDB" id="4097008at2759"/>
<proteinExistence type="inferred from homology"/>
<feature type="compositionally biased region" description="Polar residues" evidence="6">
    <location>
        <begin position="444"/>
        <end position="458"/>
    </location>
</feature>
<gene>
    <name evidence="7" type="ORF">P170DRAFT_439502</name>
</gene>
<dbReference type="GO" id="GO:0005780">
    <property type="term" value="C:extrinsic component of intraperoxisomal membrane"/>
    <property type="evidence" value="ECO:0007669"/>
    <property type="project" value="InterPro"/>
</dbReference>
<evidence type="ECO:0000256" key="6">
    <source>
        <dbReference type="SAM" id="MobiDB-lite"/>
    </source>
</evidence>
<evidence type="ECO:0000313" key="8">
    <source>
        <dbReference type="Proteomes" id="UP000234275"/>
    </source>
</evidence>
<evidence type="ECO:0000256" key="4">
    <source>
        <dbReference type="ARBA" id="ARBA00021397"/>
    </source>
</evidence>
<comment type="function">
    <text evidence="1">Required for peroxisome inheritance.</text>
</comment>
<evidence type="ECO:0000313" key="7">
    <source>
        <dbReference type="EMBL" id="PLB45779.1"/>
    </source>
</evidence>
<evidence type="ECO:0000256" key="5">
    <source>
        <dbReference type="ARBA" id="ARBA00023136"/>
    </source>
</evidence>
<comment type="caution">
    <text evidence="7">The sequence shown here is derived from an EMBL/GenBank/DDBJ whole genome shotgun (WGS) entry which is preliminary data.</text>
</comment>
<feature type="compositionally biased region" description="Polar residues" evidence="6">
    <location>
        <begin position="238"/>
        <end position="256"/>
    </location>
</feature>
<sequence length="575" mass="63413">MSDPSDAPLPQIQSIRRSATLPTKLNPRNRRTSNSFKPSENDLFFHPSAKVVHFAPRALAPIPSSTAPSDFDYPVDTVETLPWRSPTERTVAFAPLRLENVHGLTVFLKCGSVVHAILKNSQCWCVDGVSTFVLRIRPLTYYRIELPNETDEDRELIVGMKDALPQVLRYEVTPCPFKRGFTVPIPEAAKAPRRKKKAWSPKGRRDSAPIYLGLAKEHSPVREEITVDYLSAGEETDGNTTDGSGFLTRGSNSTILETIPDDNEFLEGSHPPELPVESESRAPSPAPSLAPSLAPPVPESLDIPRRSVAETQRSFQTLLARFEENPETQVEPDPALSSSVDSFHSIEHSLSPLPETESHLDSQPEIPVDESKQNDSRGCDEEKPSEDSIFQEVDYAAETKLPTIVCRDCSSPDPKEPPTASASKPEPRPSTAVDAKSSADNHDLASTTSSNPNLSSMSAEFRRRSKTSHDREVSPMPPASTLALAHPPEKYDAASIIQKTCKLVLVPPIQLFVVLIHIAARIVIGPAVNSAMGDMDGHTSSQETMDDFDLPLARDNFRKRSVSEELRRFDPWELD</sequence>
<feature type="region of interest" description="Disordered" evidence="6">
    <location>
        <begin position="1"/>
        <end position="41"/>
    </location>
</feature>
<dbReference type="Proteomes" id="UP000234275">
    <property type="component" value="Unassembled WGS sequence"/>
</dbReference>
<keyword evidence="8" id="KW-1185">Reference proteome</keyword>
<evidence type="ECO:0000256" key="3">
    <source>
        <dbReference type="ARBA" id="ARBA00010707"/>
    </source>
</evidence>
<dbReference type="AlphaFoldDB" id="A0A2I2FYS8"/>